<dbReference type="CDD" id="cd07822">
    <property type="entry name" value="SRPBCC_4"/>
    <property type="match status" value="1"/>
</dbReference>
<protein>
    <submittedName>
        <fullName evidence="1">SRPBCC domain-containing protein</fullName>
    </submittedName>
</protein>
<dbReference type="SUPFAM" id="SSF55961">
    <property type="entry name" value="Bet v1-like"/>
    <property type="match status" value="1"/>
</dbReference>
<name>A0ABV0J440_9CYAN</name>
<dbReference type="Proteomes" id="UP001464891">
    <property type="component" value="Unassembled WGS sequence"/>
</dbReference>
<keyword evidence="2" id="KW-1185">Reference proteome</keyword>
<reference evidence="1 2" key="1">
    <citation type="submission" date="2022-04" db="EMBL/GenBank/DDBJ databases">
        <title>Positive selection, recombination, and allopatry shape intraspecific diversity of widespread and dominant cyanobacteria.</title>
        <authorList>
            <person name="Wei J."/>
            <person name="Shu W."/>
            <person name="Hu C."/>
        </authorList>
    </citation>
    <scope>NUCLEOTIDE SEQUENCE [LARGE SCALE GENOMIC DNA]</scope>
    <source>
        <strain evidence="1 2">GB2-A4</strain>
    </source>
</reference>
<proteinExistence type="predicted"/>
<dbReference type="PANTHER" id="PTHR36166:SF1">
    <property type="entry name" value="SRPBCC DOMAIN-CONTAINING PROTEIN"/>
    <property type="match status" value="1"/>
</dbReference>
<dbReference type="Gene3D" id="3.30.530.20">
    <property type="match status" value="1"/>
</dbReference>
<evidence type="ECO:0000313" key="1">
    <source>
        <dbReference type="EMBL" id="MEP0816538.1"/>
    </source>
</evidence>
<dbReference type="EMBL" id="JAMPKM010000002">
    <property type="protein sequence ID" value="MEP0816538.1"/>
    <property type="molecule type" value="Genomic_DNA"/>
</dbReference>
<organism evidence="1 2">
    <name type="scientific">Trichocoleus desertorum GB2-A4</name>
    <dbReference type="NCBI Taxonomy" id="2933944"/>
    <lineage>
        <taxon>Bacteria</taxon>
        <taxon>Bacillati</taxon>
        <taxon>Cyanobacteriota</taxon>
        <taxon>Cyanophyceae</taxon>
        <taxon>Leptolyngbyales</taxon>
        <taxon>Trichocoleusaceae</taxon>
        <taxon>Trichocoleus</taxon>
    </lineage>
</organism>
<comment type="caution">
    <text evidence="1">The sequence shown here is derived from an EMBL/GenBank/DDBJ whole genome shotgun (WGS) entry which is preliminary data.</text>
</comment>
<gene>
    <name evidence="1" type="ORF">NC998_05460</name>
</gene>
<sequence>MPSLYAEIEIDAPKLKVWQALVQKDQWMYWNTFLYDCDASRPFKQGQEVLLSLRRIPGEEETEFEPLVTLIQPEVCLKWFSAIPGLQNEHVFELQEIDRERTKYIHREAFSGWLARIFWPFIRADEQQGLRRMARELKQYVEYR</sequence>
<dbReference type="PANTHER" id="PTHR36166">
    <property type="entry name" value="CHROMOSOME 9, WHOLE GENOME SHOTGUN SEQUENCE"/>
    <property type="match status" value="1"/>
</dbReference>
<accession>A0ABV0J440</accession>
<dbReference type="InterPro" id="IPR023393">
    <property type="entry name" value="START-like_dom_sf"/>
</dbReference>
<dbReference type="RefSeq" id="WP_190433957.1">
    <property type="nucleotide sequence ID" value="NZ_JAMPKM010000002.1"/>
</dbReference>
<evidence type="ECO:0000313" key="2">
    <source>
        <dbReference type="Proteomes" id="UP001464891"/>
    </source>
</evidence>